<dbReference type="CDD" id="cd00200">
    <property type="entry name" value="WD40"/>
    <property type="match status" value="1"/>
</dbReference>
<dbReference type="InterPro" id="IPR015943">
    <property type="entry name" value="WD40/YVTN_repeat-like_dom_sf"/>
</dbReference>
<dbReference type="InterPro" id="IPR020472">
    <property type="entry name" value="WD40_PAC1"/>
</dbReference>
<evidence type="ECO:0000313" key="6">
    <source>
        <dbReference type="Proteomes" id="UP000472267"/>
    </source>
</evidence>
<dbReference type="Gene3D" id="2.130.10.10">
    <property type="entry name" value="YVTN repeat-like/Quinoprotein amine dehydrogenase"/>
    <property type="match status" value="3"/>
</dbReference>
<gene>
    <name evidence="5" type="primary">LOC115383398</name>
</gene>
<dbReference type="SMART" id="SM00320">
    <property type="entry name" value="WD40"/>
    <property type="match status" value="7"/>
</dbReference>
<proteinExistence type="predicted"/>
<reference evidence="5" key="2">
    <citation type="submission" date="2025-09" db="UniProtKB">
        <authorList>
            <consortium name="Ensembl"/>
        </authorList>
    </citation>
    <scope>IDENTIFICATION</scope>
</reference>
<dbReference type="InterPro" id="IPR019775">
    <property type="entry name" value="WD40_repeat_CS"/>
</dbReference>
<accession>A0A672F5S3</accession>
<dbReference type="SUPFAM" id="SSF50978">
    <property type="entry name" value="WD40 repeat-like"/>
    <property type="match status" value="1"/>
</dbReference>
<sequence>MNLKWKDVHGAERNVKSRLNPPDDEDLCRIKKEGAERDAASSIASRRKPAAPPQQSIPHIPEAADDFVRNFLRRAGLRRTLSSFQAEWYGSAQGLLARTLDTAGNAAFFIPDALTHRQLLLSELEAVRRDTEELRAEALAAGQSLLRTQREADFHRLQHRRVSEDKDRLNQELGQLRTHLESLEPALRQLEDKRQAALRQKMLISLQRDRAQSAAGGMAPGQDPDPARRERSVRRHPKDSELPLDRVRTPHPAQLEKTPTGFSLRASIRGHQLPISCIQLHPQELLLASASDDRSWRLWLMVTGEGHSDWLSGCSFHPDGSKLATTSGDATVRLWDLSGGACVSTLSGHGRPAWGCSFHSGGLSLASCSADRTVKVWDLPSRRCRLTLRRHAASVNSVCFLPSSGLLLSSSADRTVALWDARPGLCTATFAGHRHPCNHAAPSPAAPHVVASCDSGGVVKLWDLRNPRQPLASVDGGPASANQAAFSRSGEALAVASGDGLVRLVQVESCAVSSLTGHEDGVQSVTFDHRDASVVSAGSDGMINVWTGPNQS</sequence>
<feature type="repeat" description="WD" evidence="3">
    <location>
        <begin position="388"/>
        <end position="429"/>
    </location>
</feature>
<dbReference type="GO" id="GO:0035082">
    <property type="term" value="P:axoneme assembly"/>
    <property type="evidence" value="ECO:0007669"/>
    <property type="project" value="TreeGrafter"/>
</dbReference>
<feature type="region of interest" description="Disordered" evidence="4">
    <location>
        <begin position="1"/>
        <end position="60"/>
    </location>
</feature>
<dbReference type="PRINTS" id="PR00320">
    <property type="entry name" value="GPROTEINBRPT"/>
</dbReference>
<name>A0A672F5S3_SALFA</name>
<evidence type="ECO:0000256" key="1">
    <source>
        <dbReference type="ARBA" id="ARBA00022574"/>
    </source>
</evidence>
<evidence type="ECO:0000313" key="5">
    <source>
        <dbReference type="Ensembl" id="ENSSFAP00005002076.1"/>
    </source>
</evidence>
<feature type="compositionally biased region" description="Basic and acidic residues" evidence="4">
    <location>
        <begin position="27"/>
        <end position="39"/>
    </location>
</feature>
<evidence type="ECO:0000256" key="4">
    <source>
        <dbReference type="SAM" id="MobiDB-lite"/>
    </source>
</evidence>
<dbReference type="Proteomes" id="UP000472267">
    <property type="component" value="Unassembled WGS sequence"/>
</dbReference>
<dbReference type="PROSITE" id="PS50082">
    <property type="entry name" value="WD_REPEATS_2"/>
    <property type="match status" value="5"/>
</dbReference>
<dbReference type="PROSITE" id="PS50294">
    <property type="entry name" value="WD_REPEATS_REGION"/>
    <property type="match status" value="5"/>
</dbReference>
<dbReference type="InterPro" id="IPR001680">
    <property type="entry name" value="WD40_rpt"/>
</dbReference>
<protein>
    <submittedName>
        <fullName evidence="5">Uncharacterized protein</fullName>
    </submittedName>
</protein>
<feature type="compositionally biased region" description="Basic and acidic residues" evidence="4">
    <location>
        <begin position="238"/>
        <end position="248"/>
    </location>
</feature>
<dbReference type="Ensembl" id="ENSSFAT00005002206.1">
    <property type="protein sequence ID" value="ENSSFAP00005002076.1"/>
    <property type="gene ID" value="ENSSFAG00005001417.1"/>
</dbReference>
<dbReference type="PANTHER" id="PTHR14604">
    <property type="entry name" value="WD40 REPEAT PF20"/>
    <property type="match status" value="1"/>
</dbReference>
<dbReference type="GO" id="GO:1990716">
    <property type="term" value="C:axonemal central apparatus"/>
    <property type="evidence" value="ECO:0007669"/>
    <property type="project" value="TreeGrafter"/>
</dbReference>
<feature type="repeat" description="WD" evidence="3">
    <location>
        <begin position="515"/>
        <end position="552"/>
    </location>
</feature>
<feature type="repeat" description="WD" evidence="3">
    <location>
        <begin position="268"/>
        <end position="299"/>
    </location>
</feature>
<dbReference type="AlphaFoldDB" id="A0A672F5S3"/>
<evidence type="ECO:0000256" key="2">
    <source>
        <dbReference type="ARBA" id="ARBA00022737"/>
    </source>
</evidence>
<dbReference type="PROSITE" id="PS00678">
    <property type="entry name" value="WD_REPEATS_1"/>
    <property type="match status" value="2"/>
</dbReference>
<dbReference type="PANTHER" id="PTHR14604:SF3">
    <property type="entry name" value="SPERM-ASSOCIATED ANTIGEN 16 PROTEIN"/>
    <property type="match status" value="1"/>
</dbReference>
<dbReference type="Pfam" id="PF00400">
    <property type="entry name" value="WD40"/>
    <property type="match status" value="6"/>
</dbReference>
<dbReference type="InParanoid" id="A0A672F5S3"/>
<feature type="compositionally biased region" description="Basic and acidic residues" evidence="4">
    <location>
        <begin position="1"/>
        <end position="15"/>
    </location>
</feature>
<feature type="repeat" description="WD" evidence="3">
    <location>
        <begin position="346"/>
        <end position="387"/>
    </location>
</feature>
<reference evidence="5" key="1">
    <citation type="submission" date="2025-08" db="UniProtKB">
        <authorList>
            <consortium name="Ensembl"/>
        </authorList>
    </citation>
    <scope>IDENTIFICATION</scope>
</reference>
<organism evidence="5 6">
    <name type="scientific">Salarias fasciatus</name>
    <name type="common">Jewelled blenny</name>
    <name type="synonym">Blennius fasciatus</name>
    <dbReference type="NCBI Taxonomy" id="181472"/>
    <lineage>
        <taxon>Eukaryota</taxon>
        <taxon>Metazoa</taxon>
        <taxon>Chordata</taxon>
        <taxon>Craniata</taxon>
        <taxon>Vertebrata</taxon>
        <taxon>Euteleostomi</taxon>
        <taxon>Actinopterygii</taxon>
        <taxon>Neopterygii</taxon>
        <taxon>Teleostei</taxon>
        <taxon>Neoteleostei</taxon>
        <taxon>Acanthomorphata</taxon>
        <taxon>Ovalentaria</taxon>
        <taxon>Blenniimorphae</taxon>
        <taxon>Blenniiformes</taxon>
        <taxon>Blennioidei</taxon>
        <taxon>Blenniidae</taxon>
        <taxon>Salariinae</taxon>
        <taxon>Salarias</taxon>
    </lineage>
</organism>
<feature type="region of interest" description="Disordered" evidence="4">
    <location>
        <begin position="209"/>
        <end position="257"/>
    </location>
</feature>
<dbReference type="InterPro" id="IPR050995">
    <property type="entry name" value="WD-F-box_domain-protein"/>
</dbReference>
<keyword evidence="2" id="KW-0677">Repeat</keyword>
<evidence type="ECO:0000256" key="3">
    <source>
        <dbReference type="PROSITE-ProRule" id="PRU00221"/>
    </source>
</evidence>
<feature type="repeat" description="WD" evidence="3">
    <location>
        <begin position="304"/>
        <end position="345"/>
    </location>
</feature>
<dbReference type="InterPro" id="IPR036322">
    <property type="entry name" value="WD40_repeat_dom_sf"/>
</dbReference>
<keyword evidence="1 3" id="KW-0853">WD repeat</keyword>
<dbReference type="OMA" id="VSDDETW"/>
<keyword evidence="6" id="KW-1185">Reference proteome</keyword>